<evidence type="ECO:0000313" key="2">
    <source>
        <dbReference type="EMBL" id="JAT61433.1"/>
    </source>
</evidence>
<accession>A0A1D1Z3E9</accession>
<sequence>NNNNNNNNNNYNNNSNSNNNTSSGNNNNNIQQTSIQFILNQNNNDPIDYWEFSEEEDEEFNNNNNYYYYDTCYPNSQFESVQQFNPEYSEYYHQYPSQNYQNQYPSHGKLISPPPSPPVEMDLFEDDQILSTNELNSIFESFTAVVEGYSGHNNNSSSNNNFIDDGCLRSVNCSNGFLDDEQLSQALGAIAMI</sequence>
<protein>
    <submittedName>
        <fullName evidence="2">Uncharacterized protein</fullName>
    </submittedName>
</protein>
<feature type="non-terminal residue" evidence="2">
    <location>
        <position position="1"/>
    </location>
</feature>
<reference evidence="2" key="1">
    <citation type="submission" date="2015-07" db="EMBL/GenBank/DDBJ databases">
        <title>Transcriptome Assembly of Anthurium amnicola.</title>
        <authorList>
            <person name="Suzuki J."/>
        </authorList>
    </citation>
    <scope>NUCLEOTIDE SEQUENCE</scope>
</reference>
<organism evidence="2">
    <name type="scientific">Anthurium amnicola</name>
    <dbReference type="NCBI Taxonomy" id="1678845"/>
    <lineage>
        <taxon>Eukaryota</taxon>
        <taxon>Viridiplantae</taxon>
        <taxon>Streptophyta</taxon>
        <taxon>Embryophyta</taxon>
        <taxon>Tracheophyta</taxon>
        <taxon>Spermatophyta</taxon>
        <taxon>Magnoliopsida</taxon>
        <taxon>Liliopsida</taxon>
        <taxon>Araceae</taxon>
        <taxon>Pothoideae</taxon>
        <taxon>Potheae</taxon>
        <taxon>Anthurium</taxon>
    </lineage>
</organism>
<proteinExistence type="predicted"/>
<evidence type="ECO:0000256" key="1">
    <source>
        <dbReference type="SAM" id="MobiDB-lite"/>
    </source>
</evidence>
<dbReference type="EMBL" id="GDJX01006503">
    <property type="protein sequence ID" value="JAT61433.1"/>
    <property type="molecule type" value="Transcribed_RNA"/>
</dbReference>
<feature type="region of interest" description="Disordered" evidence="1">
    <location>
        <begin position="1"/>
        <end position="29"/>
    </location>
</feature>
<dbReference type="AlphaFoldDB" id="A0A1D1Z3E9"/>
<gene>
    <name evidence="2" type="ORF">g.39914</name>
</gene>
<name>A0A1D1Z3E9_9ARAE</name>